<dbReference type="EMBL" id="SMKS01000073">
    <property type="protein sequence ID" value="TDD00727.1"/>
    <property type="molecule type" value="Genomic_DNA"/>
</dbReference>
<evidence type="ECO:0000313" key="3">
    <source>
        <dbReference type="Proteomes" id="UP000295674"/>
    </source>
</evidence>
<comment type="caution">
    <text evidence="2">The sequence shown here is derived from an EMBL/GenBank/DDBJ whole genome shotgun (WGS) entry which is preliminary data.</text>
</comment>
<name>A0A4R4VB54_9PSEU</name>
<evidence type="ECO:0000313" key="2">
    <source>
        <dbReference type="EMBL" id="TDD00727.1"/>
    </source>
</evidence>
<feature type="domain" description="DUF5753" evidence="1">
    <location>
        <begin position="96"/>
        <end position="272"/>
    </location>
</feature>
<reference evidence="2 3" key="1">
    <citation type="submission" date="2019-03" db="EMBL/GenBank/DDBJ databases">
        <title>Draft genome sequences of novel Actinobacteria.</title>
        <authorList>
            <person name="Sahin N."/>
            <person name="Ay H."/>
            <person name="Saygin H."/>
        </authorList>
    </citation>
    <scope>NUCLEOTIDE SEQUENCE [LARGE SCALE GENOMIC DNA]</scope>
    <source>
        <strain evidence="2 3">16K309</strain>
    </source>
</reference>
<dbReference type="InterPro" id="IPR043917">
    <property type="entry name" value="DUF5753"/>
</dbReference>
<sequence length="278" mass="30995">MSKTWPAVRRVQVGLMLRAMRERSGVKSKEINETLDWYVGKLQKVESGNLTVSAAEVNELVRLFGLDDQAEADRLRALAKEARRRDQPARVPDWAATYVALEGAAAEIKYYDPEVIPPVLQTEHTARASLSNPLDETQDVEPAVAERVRRADRVLGEDAPQLWCVVGEAALFRQVGGRGVLRDQLQHLRKAAARPNVTVQVLPFDAGEHVALGSSWTLLHLDEPSATFVYTEALTSGDYLDKPAHTDRYVKAFDTLRMIAASDRASVKMLDRRIKELA</sequence>
<dbReference type="AlphaFoldDB" id="A0A4R4VB54"/>
<evidence type="ECO:0000259" key="1">
    <source>
        <dbReference type="Pfam" id="PF19054"/>
    </source>
</evidence>
<dbReference type="Pfam" id="PF13560">
    <property type="entry name" value="HTH_31"/>
    <property type="match status" value="1"/>
</dbReference>
<proteinExistence type="predicted"/>
<dbReference type="RefSeq" id="WP_132679020.1">
    <property type="nucleotide sequence ID" value="NZ_SMKS01000073.1"/>
</dbReference>
<organism evidence="2 3">
    <name type="scientific">Saccharopolyspora terrae</name>
    <dbReference type="NCBI Taxonomy" id="2530384"/>
    <lineage>
        <taxon>Bacteria</taxon>
        <taxon>Bacillati</taxon>
        <taxon>Actinomycetota</taxon>
        <taxon>Actinomycetes</taxon>
        <taxon>Pseudonocardiales</taxon>
        <taxon>Pseudonocardiaceae</taxon>
        <taxon>Saccharopolyspora</taxon>
    </lineage>
</organism>
<dbReference type="Pfam" id="PF19054">
    <property type="entry name" value="DUF5753"/>
    <property type="match status" value="1"/>
</dbReference>
<dbReference type="Proteomes" id="UP000295674">
    <property type="component" value="Unassembled WGS sequence"/>
</dbReference>
<dbReference type="OrthoDB" id="4285266at2"/>
<accession>A0A4R4VB54</accession>
<gene>
    <name evidence="2" type="ORF">E1181_26950</name>
</gene>
<protein>
    <submittedName>
        <fullName evidence="2">XRE family transcriptional regulator</fullName>
    </submittedName>
</protein>
<keyword evidence="3" id="KW-1185">Reference proteome</keyword>